<proteinExistence type="predicted"/>
<keyword evidence="2" id="KW-1185">Reference proteome</keyword>
<evidence type="ECO:0000313" key="1">
    <source>
        <dbReference type="EMBL" id="PSW23676.1"/>
    </source>
</evidence>
<protein>
    <submittedName>
        <fullName evidence="1">Uncharacterized protein</fullName>
    </submittedName>
</protein>
<dbReference type="AlphaFoldDB" id="A0A0J8V6T9"/>
<dbReference type="EMBL" id="PYLZ01000007">
    <property type="protein sequence ID" value="PSW23676.1"/>
    <property type="molecule type" value="Genomic_DNA"/>
</dbReference>
<accession>A0A0J8V6T9</accession>
<evidence type="ECO:0000313" key="2">
    <source>
        <dbReference type="Proteomes" id="UP000240481"/>
    </source>
</evidence>
<dbReference type="OrthoDB" id="7065804at2"/>
<name>A0A0J8V6T9_9GAMM</name>
<gene>
    <name evidence="1" type="ORF">C9I94_13280</name>
</gene>
<organism evidence="1 2">
    <name type="scientific">Photobacterium swingsii</name>
    <dbReference type="NCBI Taxonomy" id="680026"/>
    <lineage>
        <taxon>Bacteria</taxon>
        <taxon>Pseudomonadati</taxon>
        <taxon>Pseudomonadota</taxon>
        <taxon>Gammaproteobacteria</taxon>
        <taxon>Vibrionales</taxon>
        <taxon>Vibrionaceae</taxon>
        <taxon>Photobacterium</taxon>
    </lineage>
</organism>
<sequence>MDNALDRLPPKVEFISSGSRGSLIQYSDSSTFQAFRAESEEQERCAKQIISFAMKDDFVEGEVSKTQLYLEKLYLRDPFLFRESFTRAWVKLFGLDDEDHIYTLASVASCLPYEWLEHHGITLILGCSSHPSLLVNEACLRLAEAWEQHEHVSYLKKMRAFDYPWLEEYRVNVIEYLEGLGK</sequence>
<comment type="caution">
    <text evidence="1">The sequence shown here is derived from an EMBL/GenBank/DDBJ whole genome shotgun (WGS) entry which is preliminary data.</text>
</comment>
<reference evidence="1 2" key="1">
    <citation type="submission" date="2018-01" db="EMBL/GenBank/DDBJ databases">
        <title>Whole genome sequencing of Histamine producing bacteria.</title>
        <authorList>
            <person name="Butler K."/>
        </authorList>
    </citation>
    <scope>NUCLEOTIDE SEQUENCE [LARGE SCALE GENOMIC DNA]</scope>
    <source>
        <strain evidence="1 2">DSM 24669</strain>
    </source>
</reference>
<dbReference type="Proteomes" id="UP000240481">
    <property type="component" value="Unassembled WGS sequence"/>
</dbReference>
<dbReference type="RefSeq" id="WP_048900499.1">
    <property type="nucleotide sequence ID" value="NZ_AP024852.1"/>
</dbReference>